<evidence type="ECO:0000313" key="2">
    <source>
        <dbReference type="Proteomes" id="UP000262177"/>
    </source>
</evidence>
<evidence type="ECO:0000313" key="1">
    <source>
        <dbReference type="EMBL" id="BBA47175.1"/>
    </source>
</evidence>
<gene>
    <name evidence="1" type="ORF">BBJK_00186</name>
</gene>
<proteinExistence type="predicted"/>
<dbReference type="Proteomes" id="UP000262177">
    <property type="component" value="Chromosome"/>
</dbReference>
<organism evidence="1 2">
    <name type="scientific">Bifidobacterium bifidum LMG 13195</name>
    <dbReference type="NCBI Taxonomy" id="1207542"/>
    <lineage>
        <taxon>Bacteria</taxon>
        <taxon>Bacillati</taxon>
        <taxon>Actinomycetota</taxon>
        <taxon>Actinomycetes</taxon>
        <taxon>Bifidobacteriales</taxon>
        <taxon>Bifidobacteriaceae</taxon>
        <taxon>Bifidobacterium</taxon>
    </lineage>
</organism>
<dbReference type="AlphaFoldDB" id="A0A286TBB3"/>
<reference evidence="1 2" key="1">
    <citation type="journal article" date="2017" name="Biosci. Biotechnol. Biochem.">
        <title>Identification and characterization of a sulfoglycosidase from Bifidobacterium bifidum implicated in mucin glycan utilization.</title>
        <authorList>
            <person name="Katoh T."/>
            <person name="Maeshibu T."/>
            <person name="Kikkawa K."/>
            <person name="Gotoh A."/>
            <person name="Tomabechi Y."/>
            <person name="Nakamura M."/>
            <person name="Liao W.-H."/>
            <person name="Yamaguchi M."/>
            <person name="Ashida H."/>
            <person name="Yamamoto K."/>
            <person name="Katayama T."/>
        </authorList>
    </citation>
    <scope>NUCLEOTIDE SEQUENCE [LARGE SCALE GENOMIC DNA]</scope>
    <source>
        <strain evidence="1 2">JCM 7004</strain>
    </source>
</reference>
<name>A0A286TBB3_BIFBI</name>
<accession>A0A286TBB3</accession>
<dbReference type="EMBL" id="AP018131">
    <property type="protein sequence ID" value="BBA47175.1"/>
    <property type="molecule type" value="Genomic_DNA"/>
</dbReference>
<sequence>MTMCRPTAGRMIPPAAVLADNDGGWCRKISRGSMPGTASDIDMH</sequence>
<protein>
    <submittedName>
        <fullName evidence="1">Uncharacterized protein</fullName>
    </submittedName>
</protein>